<reference evidence="3 4" key="1">
    <citation type="submission" date="2016-03" db="EMBL/GenBank/DDBJ databases">
        <authorList>
            <person name="Ploux O."/>
        </authorList>
    </citation>
    <scope>NUCLEOTIDE SEQUENCE [LARGE SCALE GENOMIC DNA]</scope>
    <source>
        <strain evidence="3 4">UAMH 11012</strain>
    </source>
</reference>
<dbReference type="OrthoDB" id="5308957at2759"/>
<organism evidence="3 4">
    <name type="scientific">Phialocephala subalpina</name>
    <dbReference type="NCBI Taxonomy" id="576137"/>
    <lineage>
        <taxon>Eukaryota</taxon>
        <taxon>Fungi</taxon>
        <taxon>Dikarya</taxon>
        <taxon>Ascomycota</taxon>
        <taxon>Pezizomycotina</taxon>
        <taxon>Leotiomycetes</taxon>
        <taxon>Helotiales</taxon>
        <taxon>Mollisiaceae</taxon>
        <taxon>Phialocephala</taxon>
        <taxon>Phialocephala fortinii species complex</taxon>
    </lineage>
</organism>
<dbReference type="Pfam" id="PF14420">
    <property type="entry name" value="Clr5"/>
    <property type="match status" value="1"/>
</dbReference>
<evidence type="ECO:0000256" key="1">
    <source>
        <dbReference type="SAM" id="MobiDB-lite"/>
    </source>
</evidence>
<accession>A0A1L7XWQ6</accession>
<proteinExistence type="predicted"/>
<feature type="domain" description="Clr5" evidence="2">
    <location>
        <begin position="40"/>
        <end position="90"/>
    </location>
</feature>
<dbReference type="Proteomes" id="UP000184330">
    <property type="component" value="Unassembled WGS sequence"/>
</dbReference>
<evidence type="ECO:0000259" key="2">
    <source>
        <dbReference type="Pfam" id="PF14420"/>
    </source>
</evidence>
<feature type="region of interest" description="Disordered" evidence="1">
    <location>
        <begin position="1"/>
        <end position="26"/>
    </location>
</feature>
<dbReference type="PANTHER" id="PTHR38788">
    <property type="entry name" value="CLR5 DOMAIN-CONTAINING PROTEIN"/>
    <property type="match status" value="1"/>
</dbReference>
<evidence type="ECO:0000313" key="4">
    <source>
        <dbReference type="Proteomes" id="UP000184330"/>
    </source>
</evidence>
<dbReference type="InterPro" id="IPR025676">
    <property type="entry name" value="Clr5_dom"/>
</dbReference>
<name>A0A1L7XWQ6_9HELO</name>
<protein>
    <recommendedName>
        <fullName evidence="2">Clr5 domain-containing protein</fullName>
    </recommendedName>
</protein>
<keyword evidence="4" id="KW-1185">Reference proteome</keyword>
<dbReference type="AlphaFoldDB" id="A0A1L7XWQ6"/>
<dbReference type="PANTHER" id="PTHR38788:SF3">
    <property type="entry name" value="CLR5 DOMAIN-CONTAINING PROTEIN"/>
    <property type="match status" value="1"/>
</dbReference>
<gene>
    <name evidence="3" type="ORF">PAC_19305</name>
</gene>
<sequence>MYQQSFHVNTALQPDPENRANNSKKPVNYATKAKNGRGREWESNKDEIRRLYIDQGWTLKQTMAEVGGKFKSKNSERTWKTKLEGWGFDKNITQGMEFMLSKAEKREREEGKATEFTRDGVPVPQETIQRFKKPRAGNQTTLPHSSEIGTPTNITYHTPRFDNYIESEARPFSPPLSPPASIHTVESESFDLAFQQAGALNQALAGSSSASSVEWAVTSDVLVHLAPQSDETRLEDLNILYASSTLEEPTIYVMPSGTECSFTYVPGHKQSLLNSTLPIHNLAGAEALVAHNPMTPRSDSASQTTATGKSFGDGSCINRITITDGEPKTTVKVADSALEFGRHSKSLFLARRQTADSRLLDSTETYLKIILNILQDAQSDRCNTVPVPLKALGECIDAVLNYIDSSDFSEETLWALWQKHILAVITTRSLDGKPYDFSAIEPQLAAVFGVLLGNNPEPDLILKKESFFRTMIESFPRRRPAIARWGAHLVFGQTLMSKGLRWDGTEHLMLSFSEWLAARKTCPEYGDVSYMLSVVAKNLNPEFKDSIESICPEIWTVFDGLSQDSKGGPGVRLLAICLAFYCFNEKANWWECGERLMREVNDEAVDFVSKYNYYPQYWIILYLKLFEIFQGAQSWSNANSALESASAITGLIAPFKAKLCETKRNDFIVTLEDAMKASFPRSRTGLEGKTGLLEKIKVSLFGAVSEYDDLGSVVCTSVAVEEYANIEELNGIGREQDRGDVSLSSILENNDGTYLEELDDNNSVTFGVTYPSCISGDSSNSIVSQNLSAWFE</sequence>
<dbReference type="EMBL" id="FJOG01000070">
    <property type="protein sequence ID" value="CZR69405.1"/>
    <property type="molecule type" value="Genomic_DNA"/>
</dbReference>
<feature type="compositionally biased region" description="Polar residues" evidence="1">
    <location>
        <begin position="1"/>
        <end position="12"/>
    </location>
</feature>
<evidence type="ECO:0000313" key="3">
    <source>
        <dbReference type="EMBL" id="CZR69405.1"/>
    </source>
</evidence>